<evidence type="ECO:0000256" key="7">
    <source>
        <dbReference type="ARBA" id="ARBA00023136"/>
    </source>
</evidence>
<dbReference type="Pfam" id="PF00001">
    <property type="entry name" value="7tm_1"/>
    <property type="match status" value="1"/>
</dbReference>
<dbReference type="Gene3D" id="1.20.1070.10">
    <property type="entry name" value="Rhodopsin 7-helix transmembrane proteins"/>
    <property type="match status" value="1"/>
</dbReference>
<evidence type="ECO:0000256" key="11">
    <source>
        <dbReference type="RuleBase" id="RU000688"/>
    </source>
</evidence>
<dbReference type="PRINTS" id="PR01655">
    <property type="entry name" value="UDPGLUCOSER"/>
</dbReference>
<feature type="transmembrane region" description="Helical" evidence="12">
    <location>
        <begin position="459"/>
        <end position="479"/>
    </location>
</feature>
<keyword evidence="3" id="KW-1003">Cell membrane</keyword>
<evidence type="ECO:0000256" key="8">
    <source>
        <dbReference type="ARBA" id="ARBA00023170"/>
    </source>
</evidence>
<evidence type="ECO:0000256" key="12">
    <source>
        <dbReference type="SAM" id="Phobius"/>
    </source>
</evidence>
<dbReference type="PROSITE" id="PS00237">
    <property type="entry name" value="G_PROTEIN_RECEP_F1_1"/>
    <property type="match status" value="1"/>
</dbReference>
<comment type="similarity">
    <text evidence="11">Belongs to the G-protein coupled receptor 1 family.</text>
</comment>
<evidence type="ECO:0000313" key="15">
    <source>
        <dbReference type="Proteomes" id="UP001152803"/>
    </source>
</evidence>
<protein>
    <recommendedName>
        <fullName evidence="13">G-protein coupled receptors family 1 profile domain-containing protein</fullName>
    </recommendedName>
</protein>
<dbReference type="SUPFAM" id="SSF81321">
    <property type="entry name" value="Family A G protein-coupled receptor-like"/>
    <property type="match status" value="1"/>
</dbReference>
<evidence type="ECO:0000259" key="13">
    <source>
        <dbReference type="PROSITE" id="PS50262"/>
    </source>
</evidence>
<proteinExistence type="inferred from homology"/>
<feature type="transmembrane region" description="Helical" evidence="12">
    <location>
        <begin position="544"/>
        <end position="564"/>
    </location>
</feature>
<accession>A0A9Q1D3E1</accession>
<dbReference type="Proteomes" id="UP001152803">
    <property type="component" value="Unassembled WGS sequence"/>
</dbReference>
<feature type="transmembrane region" description="Helical" evidence="12">
    <location>
        <begin position="500"/>
        <end position="524"/>
    </location>
</feature>
<keyword evidence="7 12" id="KW-0472">Membrane</keyword>
<dbReference type="AlphaFoldDB" id="A0A9Q1D3E1"/>
<keyword evidence="6 11" id="KW-0297">G-protein coupled receptor</keyword>
<feature type="domain" description="G-protein coupled receptors family 1 profile" evidence="13">
    <location>
        <begin position="299"/>
        <end position="560"/>
    </location>
</feature>
<dbReference type="PRINTS" id="PR01157">
    <property type="entry name" value="P2YPURNOCPTR"/>
</dbReference>
<organism evidence="14 15">
    <name type="scientific">Conger conger</name>
    <name type="common">Conger eel</name>
    <name type="synonym">Muraena conger</name>
    <dbReference type="NCBI Taxonomy" id="82655"/>
    <lineage>
        <taxon>Eukaryota</taxon>
        <taxon>Metazoa</taxon>
        <taxon>Chordata</taxon>
        <taxon>Craniata</taxon>
        <taxon>Vertebrata</taxon>
        <taxon>Euteleostomi</taxon>
        <taxon>Actinopterygii</taxon>
        <taxon>Neopterygii</taxon>
        <taxon>Teleostei</taxon>
        <taxon>Anguilliformes</taxon>
        <taxon>Congridae</taxon>
        <taxon>Conger</taxon>
    </lineage>
</organism>
<dbReference type="PANTHER" id="PTHR24233:SF3">
    <property type="entry name" value="P2Y PURINOCEPTOR 14"/>
    <property type="match status" value="1"/>
</dbReference>
<evidence type="ECO:0000256" key="1">
    <source>
        <dbReference type="ARBA" id="ARBA00004651"/>
    </source>
</evidence>
<keyword evidence="15" id="KW-1185">Reference proteome</keyword>
<evidence type="ECO:0000256" key="3">
    <source>
        <dbReference type="ARBA" id="ARBA00022475"/>
    </source>
</evidence>
<sequence>MLRDQLTFDLLQKPRSSLLSLIQSSSGMCVARCSHCVGVSLVPLAILSMVANALLLFPNLDTRYLQEGHVTRLATWGTGLWASGFLVLLAARGFVSSSSKTGCCTFRAEMLCQVGYSCVALAAAGACFLVSGTGLARGPYCLHNSTQGLNWEMPLERQSASEKYYLFERERWALACLEPQGVVLWNVVLFSLLMATSGIQVLLCAAHTLNALLGVLCGPGFRKNKVGPQPKRNSTASFHWLLQETTACCLIHLTAKGFVNMHSANSTAPRANGTGYNSAFTLQVLPALYSLICAAGLILNLLAAWIFLRVPCCSGLVVYLKNMVVADLLMLLSYPWRVAAVLEVGGWRLHVVVCRYTAVLFYSSMYVGIVFLGLISLERYMKIVHTAGLPSSVSTLVQNVSVARVLSALTWGLVAVALLPNSILTSREADEARAKNCMSLKTPLGVQWHKTSTYLCVSLFWATFLLLGFCYSSIAHHVYQSYRRVRKESSEAHRKSNRSIFSILLVFFLCFVPYHVCRIPYTISQTSEAFSERSRFLLFQVKEGTLFLSALNVCLDPVIYFLMCRTFRESLLRKFSPAAVEPRRPYVTNAHSVSNM</sequence>
<evidence type="ECO:0000256" key="9">
    <source>
        <dbReference type="ARBA" id="ARBA00023180"/>
    </source>
</evidence>
<keyword evidence="9" id="KW-0325">Glycoprotein</keyword>
<feature type="transmembrane region" description="Helical" evidence="12">
    <location>
        <begin position="36"/>
        <end position="56"/>
    </location>
</feature>
<name>A0A9Q1D3E1_CONCO</name>
<dbReference type="InterPro" id="IPR008661">
    <property type="entry name" value="L6_membrane"/>
</dbReference>
<dbReference type="OrthoDB" id="6163051at2759"/>
<evidence type="ECO:0000256" key="4">
    <source>
        <dbReference type="ARBA" id="ARBA00022692"/>
    </source>
</evidence>
<dbReference type="Pfam" id="PF05805">
    <property type="entry name" value="L6_membrane"/>
    <property type="match status" value="1"/>
</dbReference>
<dbReference type="PROSITE" id="PS50262">
    <property type="entry name" value="G_PROTEIN_RECEP_F1_2"/>
    <property type="match status" value="1"/>
</dbReference>
<evidence type="ECO:0000256" key="10">
    <source>
        <dbReference type="ARBA" id="ARBA00023224"/>
    </source>
</evidence>
<keyword evidence="8 11" id="KW-0675">Receptor</keyword>
<keyword evidence="5 12" id="KW-1133">Transmembrane helix</keyword>
<evidence type="ECO:0000256" key="2">
    <source>
        <dbReference type="ARBA" id="ARBA00006193"/>
    </source>
</evidence>
<dbReference type="GO" id="GO:0005886">
    <property type="term" value="C:plasma membrane"/>
    <property type="evidence" value="ECO:0007669"/>
    <property type="project" value="UniProtKB-SubCell"/>
</dbReference>
<evidence type="ECO:0000313" key="14">
    <source>
        <dbReference type="EMBL" id="KAJ8256871.1"/>
    </source>
</evidence>
<dbReference type="InterPro" id="IPR017452">
    <property type="entry name" value="GPCR_Rhodpsn_7TM"/>
</dbReference>
<dbReference type="EMBL" id="JAFJMO010000014">
    <property type="protein sequence ID" value="KAJ8256871.1"/>
    <property type="molecule type" value="Genomic_DNA"/>
</dbReference>
<dbReference type="FunFam" id="1.20.1070.10:FF:000049">
    <property type="entry name" value="G-protein coupled receptor 87"/>
    <property type="match status" value="1"/>
</dbReference>
<comment type="caution">
    <text evidence="14">The sequence shown here is derived from an EMBL/GenBank/DDBJ whole genome shotgun (WGS) entry which is preliminary data.</text>
</comment>
<dbReference type="PANTHER" id="PTHR24233">
    <property type="entry name" value="P2Y PURINOCEPTOR-RELATED G-PROTEIN COUPLED RECEPTOR"/>
    <property type="match status" value="1"/>
</dbReference>
<dbReference type="GO" id="GO:0045028">
    <property type="term" value="F:G protein-coupled purinergic nucleotide receptor activity"/>
    <property type="evidence" value="ECO:0007669"/>
    <property type="project" value="InterPro"/>
</dbReference>
<feature type="transmembrane region" description="Helical" evidence="12">
    <location>
        <begin position="172"/>
        <end position="194"/>
    </location>
</feature>
<feature type="transmembrane region" description="Helical" evidence="12">
    <location>
        <begin position="315"/>
        <end position="336"/>
    </location>
</feature>
<reference evidence="14" key="1">
    <citation type="journal article" date="2023" name="Science">
        <title>Genome structures resolve the early diversification of teleost fishes.</title>
        <authorList>
            <person name="Parey E."/>
            <person name="Louis A."/>
            <person name="Montfort J."/>
            <person name="Bouchez O."/>
            <person name="Roques C."/>
            <person name="Iampietro C."/>
            <person name="Lluch J."/>
            <person name="Castinel A."/>
            <person name="Donnadieu C."/>
            <person name="Desvignes T."/>
            <person name="Floi Bucao C."/>
            <person name="Jouanno E."/>
            <person name="Wen M."/>
            <person name="Mejri S."/>
            <person name="Dirks R."/>
            <person name="Jansen H."/>
            <person name="Henkel C."/>
            <person name="Chen W.J."/>
            <person name="Zahm M."/>
            <person name="Cabau C."/>
            <person name="Klopp C."/>
            <person name="Thompson A.W."/>
            <person name="Robinson-Rechavi M."/>
            <person name="Braasch I."/>
            <person name="Lecointre G."/>
            <person name="Bobe J."/>
            <person name="Postlethwait J.H."/>
            <person name="Berthelot C."/>
            <person name="Roest Crollius H."/>
            <person name="Guiguen Y."/>
        </authorList>
    </citation>
    <scope>NUCLEOTIDE SEQUENCE</scope>
    <source>
        <strain evidence="14">Concon-B</strain>
    </source>
</reference>
<evidence type="ECO:0000256" key="5">
    <source>
        <dbReference type="ARBA" id="ARBA00022989"/>
    </source>
</evidence>
<keyword evidence="10 11" id="KW-0807">Transducer</keyword>
<feature type="transmembrane region" description="Helical" evidence="12">
    <location>
        <begin position="356"/>
        <end position="375"/>
    </location>
</feature>
<feature type="transmembrane region" description="Helical" evidence="12">
    <location>
        <begin position="76"/>
        <end position="95"/>
    </location>
</feature>
<comment type="subcellular location">
    <subcellularLocation>
        <location evidence="1">Cell membrane</location>
        <topology evidence="1">Multi-pass membrane protein</topology>
    </subcellularLocation>
</comment>
<keyword evidence="4 11" id="KW-0812">Transmembrane</keyword>
<comment type="similarity">
    <text evidence="2">Belongs to the L6 tetraspanin family.</text>
</comment>
<evidence type="ECO:0000256" key="6">
    <source>
        <dbReference type="ARBA" id="ARBA00023040"/>
    </source>
</evidence>
<dbReference type="PRINTS" id="PR00237">
    <property type="entry name" value="GPCRRHODOPSN"/>
</dbReference>
<feature type="transmembrane region" description="Helical" evidence="12">
    <location>
        <begin position="287"/>
        <end position="308"/>
    </location>
</feature>
<dbReference type="InterPro" id="IPR005466">
    <property type="entry name" value="P2Y14_rcpt"/>
</dbReference>
<dbReference type="InterPro" id="IPR000276">
    <property type="entry name" value="GPCR_Rhodpsn"/>
</dbReference>
<feature type="transmembrane region" description="Helical" evidence="12">
    <location>
        <begin position="116"/>
        <end position="136"/>
    </location>
</feature>
<gene>
    <name evidence="14" type="ORF">COCON_G00190230</name>
</gene>